<evidence type="ECO:0000256" key="5">
    <source>
        <dbReference type="ARBA" id="ARBA00022519"/>
    </source>
</evidence>
<feature type="transmembrane region" description="Helical" evidence="10">
    <location>
        <begin position="343"/>
        <end position="364"/>
    </location>
</feature>
<evidence type="ECO:0000256" key="1">
    <source>
        <dbReference type="ARBA" id="ARBA00004429"/>
    </source>
</evidence>
<keyword evidence="4" id="KW-1003">Cell membrane</keyword>
<evidence type="ECO:0000256" key="4">
    <source>
        <dbReference type="ARBA" id="ARBA00022475"/>
    </source>
</evidence>
<dbReference type="NCBIfam" id="TIGR04407">
    <property type="entry name" value="LptF_YjgP"/>
    <property type="match status" value="1"/>
</dbReference>
<protein>
    <recommendedName>
        <fullName evidence="2">Lipopolysaccharide export system permease protein LptF</fullName>
    </recommendedName>
</protein>
<evidence type="ECO:0000256" key="8">
    <source>
        <dbReference type="ARBA" id="ARBA00023136"/>
    </source>
</evidence>
<evidence type="ECO:0000313" key="11">
    <source>
        <dbReference type="EMBL" id="OTP70142.1"/>
    </source>
</evidence>
<dbReference type="Pfam" id="PF03739">
    <property type="entry name" value="LptF_LptG"/>
    <property type="match status" value="1"/>
</dbReference>
<evidence type="ECO:0000313" key="12">
    <source>
        <dbReference type="Proteomes" id="UP000195221"/>
    </source>
</evidence>
<name>A0A242MFR6_CABSO</name>
<dbReference type="GO" id="GO:0043190">
    <property type="term" value="C:ATP-binding cassette (ABC) transporter complex"/>
    <property type="evidence" value="ECO:0007669"/>
    <property type="project" value="InterPro"/>
</dbReference>
<feature type="transmembrane region" description="Helical" evidence="10">
    <location>
        <begin position="143"/>
        <end position="169"/>
    </location>
</feature>
<keyword evidence="6 10" id="KW-0812">Transmembrane</keyword>
<dbReference type="EMBL" id="NBTZ01000111">
    <property type="protein sequence ID" value="OTP70142.1"/>
    <property type="molecule type" value="Genomic_DNA"/>
</dbReference>
<feature type="transmembrane region" description="Helical" evidence="10">
    <location>
        <begin position="370"/>
        <end position="391"/>
    </location>
</feature>
<evidence type="ECO:0000256" key="9">
    <source>
        <dbReference type="SAM" id="MobiDB-lite"/>
    </source>
</evidence>
<proteinExistence type="predicted"/>
<comment type="caution">
    <text evidence="11">The sequence shown here is derived from an EMBL/GenBank/DDBJ whole genome shotgun (WGS) entry which is preliminary data.</text>
</comment>
<comment type="subcellular location">
    <subcellularLocation>
        <location evidence="1">Cell inner membrane</location>
        <topology evidence="1">Multi-pass membrane protein</topology>
    </subcellularLocation>
</comment>
<reference evidence="11 12" key="1">
    <citation type="submission" date="2017-03" db="EMBL/GenBank/DDBJ databases">
        <title>Genome analysis of strain PAMC 26577.</title>
        <authorList>
            <person name="Oh H.-M."/>
            <person name="Yang J.-A."/>
        </authorList>
    </citation>
    <scope>NUCLEOTIDE SEQUENCE [LARGE SCALE GENOMIC DNA]</scope>
    <source>
        <strain evidence="11 12">PAMC 26577</strain>
    </source>
</reference>
<keyword evidence="7 10" id="KW-1133">Transmembrane helix</keyword>
<feature type="region of interest" description="Disordered" evidence="9">
    <location>
        <begin position="22"/>
        <end position="42"/>
    </location>
</feature>
<feature type="transmembrane region" description="Helical" evidence="10">
    <location>
        <begin position="57"/>
        <end position="82"/>
    </location>
</feature>
<feature type="compositionally biased region" description="Polar residues" evidence="9">
    <location>
        <begin position="32"/>
        <end position="42"/>
    </location>
</feature>
<gene>
    <name evidence="11" type="ORF">PAMC26577_27915</name>
</gene>
<dbReference type="AlphaFoldDB" id="A0A242MFR6"/>
<dbReference type="InterPro" id="IPR005495">
    <property type="entry name" value="LptG/LptF_permease"/>
</dbReference>
<accession>A0A242MFR6</accession>
<sequence length="411" mass="46268">MPGSNVCPHDFVQFARLSSHGGQMRPPRWARISSNRQSPPASSYQSMIFQRSLQRELAYTAGAVFMVLLTIMLTTMMIRIVGFAASGQVDPRDVVVLIGLTVIGYLAVMLIVTLFVSILFVLTRWYRDSEMVVWLASGVSQTALIRPVAVFSTPIIILIIFFAFIGWPWSNQQSKLIKARFQQRDEVSLLAPGQFRESPTSHRVFFIEKMSPDQGHVQNVFVTSTEGGKVNVVVSKNGHTETHANGDRFVVLENGRRYDGIPGQPNFRIMEFERYGVKIQSQQFVNTPSTTGMYTNELLADPSRTNLAEIAWRAGLPLIALNLMLLAIPLSYQNPRRSRTINLVMAVLIYLTYSNLLNVVQSWIEQGRVSFVVGLLGLHILVSVLVAFIFWMRIRNRPLFRLSSLTRSKGA</sequence>
<keyword evidence="3" id="KW-0813">Transport</keyword>
<dbReference type="GO" id="GO:0055085">
    <property type="term" value="P:transmembrane transport"/>
    <property type="evidence" value="ECO:0007669"/>
    <property type="project" value="InterPro"/>
</dbReference>
<keyword evidence="5" id="KW-0997">Cell inner membrane</keyword>
<dbReference type="Proteomes" id="UP000195221">
    <property type="component" value="Unassembled WGS sequence"/>
</dbReference>
<keyword evidence="8 10" id="KW-0472">Membrane</keyword>
<dbReference type="GO" id="GO:0015920">
    <property type="term" value="P:lipopolysaccharide transport"/>
    <property type="evidence" value="ECO:0007669"/>
    <property type="project" value="TreeGrafter"/>
</dbReference>
<organism evidence="11 12">
    <name type="scientific">Caballeronia sordidicola</name>
    <name type="common">Burkholderia sordidicola</name>
    <dbReference type="NCBI Taxonomy" id="196367"/>
    <lineage>
        <taxon>Bacteria</taxon>
        <taxon>Pseudomonadati</taxon>
        <taxon>Pseudomonadota</taxon>
        <taxon>Betaproteobacteria</taxon>
        <taxon>Burkholderiales</taxon>
        <taxon>Burkholderiaceae</taxon>
        <taxon>Caballeronia</taxon>
    </lineage>
</organism>
<dbReference type="PANTHER" id="PTHR33529">
    <property type="entry name" value="SLR0882 PROTEIN-RELATED"/>
    <property type="match status" value="1"/>
</dbReference>
<evidence type="ECO:0000256" key="7">
    <source>
        <dbReference type="ARBA" id="ARBA00022989"/>
    </source>
</evidence>
<evidence type="ECO:0000256" key="2">
    <source>
        <dbReference type="ARBA" id="ARBA00014213"/>
    </source>
</evidence>
<evidence type="ECO:0000256" key="6">
    <source>
        <dbReference type="ARBA" id="ARBA00022692"/>
    </source>
</evidence>
<dbReference type="InterPro" id="IPR030922">
    <property type="entry name" value="LptF"/>
</dbReference>
<dbReference type="PANTHER" id="PTHR33529:SF7">
    <property type="entry name" value="LIPOPOLYSACCHARIDE EXPORT SYSTEM PERMEASE PROTEIN LPTF"/>
    <property type="match status" value="1"/>
</dbReference>
<evidence type="ECO:0000256" key="10">
    <source>
        <dbReference type="SAM" id="Phobius"/>
    </source>
</evidence>
<feature type="transmembrane region" description="Helical" evidence="10">
    <location>
        <begin position="94"/>
        <end position="122"/>
    </location>
</feature>
<evidence type="ECO:0000256" key="3">
    <source>
        <dbReference type="ARBA" id="ARBA00022448"/>
    </source>
</evidence>